<dbReference type="Pfam" id="PF00643">
    <property type="entry name" value="zf-B_box"/>
    <property type="match status" value="1"/>
</dbReference>
<dbReference type="SUPFAM" id="SSF57845">
    <property type="entry name" value="B-box zinc-binding domain"/>
    <property type="match status" value="1"/>
</dbReference>
<dbReference type="InterPro" id="IPR006734">
    <property type="entry name" value="PLATZ"/>
</dbReference>
<sequence>MVQERVTHFVPLELSKYVILGVGFKRLVEVDNINIPHNLRGCSGYPWVAQNRNEKLKWIEAFLQRTFFDDCSDHPIRRNEKNRYCINCDSSVCQYCMSSSDTHRHHKILKIYRHVYKDVVSLGSLEKHIDCAHIQPYKCNKRLVVALNPLPHSGPTLNTETSCDTCKRRLAEPDLYRYCSISCKVIAFERKSSDFDPPFLSKLSLKKIEEPKHNRKGKPRRAPFF</sequence>
<dbReference type="CDD" id="cd19756">
    <property type="entry name" value="Bbox2"/>
    <property type="match status" value="1"/>
</dbReference>
<proteinExistence type="predicted"/>
<evidence type="ECO:0000256" key="1">
    <source>
        <dbReference type="PROSITE-ProRule" id="PRU00024"/>
    </source>
</evidence>
<evidence type="ECO:0000313" key="4">
    <source>
        <dbReference type="Proteomes" id="UP000436088"/>
    </source>
</evidence>
<dbReference type="EMBL" id="VEPZ02001295">
    <property type="protein sequence ID" value="KAE8681952.1"/>
    <property type="molecule type" value="Genomic_DNA"/>
</dbReference>
<keyword evidence="1" id="KW-0863">Zinc-finger</keyword>
<feature type="domain" description="B box-type" evidence="2">
    <location>
        <begin position="71"/>
        <end position="111"/>
    </location>
</feature>
<dbReference type="Pfam" id="PF04640">
    <property type="entry name" value="PLATZ"/>
    <property type="match status" value="1"/>
</dbReference>
<comment type="caution">
    <text evidence="3">The sequence shown here is derived from an EMBL/GenBank/DDBJ whole genome shotgun (WGS) entry which is preliminary data.</text>
</comment>
<dbReference type="GO" id="GO:0008270">
    <property type="term" value="F:zinc ion binding"/>
    <property type="evidence" value="ECO:0007669"/>
    <property type="project" value="UniProtKB-KW"/>
</dbReference>
<organism evidence="3 4">
    <name type="scientific">Hibiscus syriacus</name>
    <name type="common">Rose of Sharon</name>
    <dbReference type="NCBI Taxonomy" id="106335"/>
    <lineage>
        <taxon>Eukaryota</taxon>
        <taxon>Viridiplantae</taxon>
        <taxon>Streptophyta</taxon>
        <taxon>Embryophyta</taxon>
        <taxon>Tracheophyta</taxon>
        <taxon>Spermatophyta</taxon>
        <taxon>Magnoliopsida</taxon>
        <taxon>eudicotyledons</taxon>
        <taxon>Gunneridae</taxon>
        <taxon>Pentapetalae</taxon>
        <taxon>rosids</taxon>
        <taxon>malvids</taxon>
        <taxon>Malvales</taxon>
        <taxon>Malvaceae</taxon>
        <taxon>Malvoideae</taxon>
        <taxon>Hibiscus</taxon>
    </lineage>
</organism>
<dbReference type="AlphaFoldDB" id="A0A6A2YSC3"/>
<evidence type="ECO:0000313" key="3">
    <source>
        <dbReference type="EMBL" id="KAE8681952.1"/>
    </source>
</evidence>
<accession>A0A6A2YSC3</accession>
<dbReference type="PANTHER" id="PTHR31065">
    <property type="entry name" value="PLATZ TRANSCRIPTION FACTOR FAMILY PROTEIN"/>
    <property type="match status" value="1"/>
</dbReference>
<reference evidence="3" key="1">
    <citation type="submission" date="2019-09" db="EMBL/GenBank/DDBJ databases">
        <title>Draft genome information of white flower Hibiscus syriacus.</title>
        <authorList>
            <person name="Kim Y.-M."/>
        </authorList>
    </citation>
    <scope>NUCLEOTIDE SEQUENCE [LARGE SCALE GENOMIC DNA]</scope>
    <source>
        <strain evidence="3">YM2019G1</strain>
    </source>
</reference>
<name>A0A6A2YSC3_HIBSY</name>
<dbReference type="InterPro" id="IPR000315">
    <property type="entry name" value="Znf_B-box"/>
</dbReference>
<keyword evidence="1" id="KW-0479">Metal-binding</keyword>
<dbReference type="Proteomes" id="UP000436088">
    <property type="component" value="Unassembled WGS sequence"/>
</dbReference>
<keyword evidence="4" id="KW-1185">Reference proteome</keyword>
<evidence type="ECO:0000259" key="2">
    <source>
        <dbReference type="PROSITE" id="PS50119"/>
    </source>
</evidence>
<gene>
    <name evidence="3" type="ORF">F3Y22_tig00111280pilonHSYRG00090</name>
</gene>
<keyword evidence="1" id="KW-0862">Zinc</keyword>
<dbReference type="PROSITE" id="PS50119">
    <property type="entry name" value="ZF_BBOX"/>
    <property type="match status" value="1"/>
</dbReference>
<protein>
    <submittedName>
        <fullName evidence="3">PHD finger protein MALE MEIOCYTE DEATH 1-like</fullName>
    </submittedName>
</protein>
<dbReference type="PANTHER" id="PTHR31065:SF9">
    <property type="entry name" value="TRANSCRIPTION FACTOR FAMILY PROTEIN, PUTATIVE-RELATED"/>
    <property type="match status" value="1"/>
</dbReference>